<dbReference type="SUPFAM" id="SSF52799">
    <property type="entry name" value="(Phosphotyrosine protein) phosphatases II"/>
    <property type="match status" value="1"/>
</dbReference>
<keyword evidence="4" id="KW-0460">Magnesium</keyword>
<dbReference type="RefSeq" id="WP_106215341.1">
    <property type="nucleotide sequence ID" value="NZ_PVZF01000017.1"/>
</dbReference>
<feature type="binding site" evidence="4">
    <location>
        <position position="61"/>
    </location>
    <ligand>
        <name>Mg(2+)</name>
        <dbReference type="ChEBI" id="CHEBI:18420"/>
        <label>1</label>
    </ligand>
</feature>
<evidence type="ECO:0000256" key="3">
    <source>
        <dbReference type="ARBA" id="ARBA00022912"/>
    </source>
</evidence>
<feature type="binding site" evidence="4">
    <location>
        <position position="258"/>
    </location>
    <ligand>
        <name>Mg(2+)</name>
        <dbReference type="ChEBI" id="CHEBI:18420"/>
        <label>1</label>
    </ligand>
</feature>
<keyword evidence="7" id="KW-1185">Reference proteome</keyword>
<sequence>MDRQHRAMGAIVGSAVGDALGAPFEFGPPHAFSARFPSPARGVATEMCGGGSLGWEPGEFTDDTQMALLLAQSLVERPGLDEADVFTRFQRWAQAGPPDIGIQTSAVLGSGLPWKTAAAEHVRAGHRAAGNGSLMRTTPAAVFFARDGRERTMEAARRISALTHGDPAAGEGCALFHEVLRVLLDGGDLEDGLVLDAVPEPHRTKWAQVCDPDWTPTDATESNGAVWPTLGSALWALRNSTTFEEALRLVIDLGGDTDTVACVTGALAGARAGMTGLPIRWSSVVHGRVTGFAGTWELRDLQWLALRLDGSTAALHEPPPTRGLTPVEVTDGVWAADLDGARRSDPDFAVVSLCRTGGRFGHDVQRFAYLTDDDSNTELDTVLDDVLDDIAALRADGRRVLVHCHAGASRTGLVLRAWVMRGRGVSAREATRQVAAVWPHLSDWNSSFTAALDRRAEQWTRSTSALASLSRRRRDDRQKRT</sequence>
<feature type="binding site" evidence="4">
    <location>
        <position position="63"/>
    </location>
    <ligand>
        <name>Mg(2+)</name>
        <dbReference type="ChEBI" id="CHEBI:18420"/>
        <label>1</label>
    </ligand>
</feature>
<comment type="caution">
    <text evidence="6">The sequence shown here is derived from an EMBL/GenBank/DDBJ whole genome shotgun (WGS) entry which is preliminary data.</text>
</comment>
<gene>
    <name evidence="6" type="ORF">CLV37_11718</name>
</gene>
<keyword evidence="4" id="KW-0479">Metal-binding</keyword>
<dbReference type="InterPro" id="IPR029021">
    <property type="entry name" value="Prot-tyrosine_phosphatase-like"/>
</dbReference>
<feature type="binding site" evidence="4">
    <location>
        <position position="256"/>
    </location>
    <ligand>
        <name>Mg(2+)</name>
        <dbReference type="ChEBI" id="CHEBI:18420"/>
        <label>1</label>
    </ligand>
</feature>
<evidence type="ECO:0000256" key="1">
    <source>
        <dbReference type="ARBA" id="ARBA00010702"/>
    </source>
</evidence>
<dbReference type="PANTHER" id="PTHR16222:SF24">
    <property type="entry name" value="ADP-RIBOSYLHYDROLASE ARH3"/>
    <property type="match status" value="1"/>
</dbReference>
<dbReference type="Gene3D" id="3.90.190.10">
    <property type="entry name" value="Protein tyrosine phosphatase superfamily"/>
    <property type="match status" value="1"/>
</dbReference>
<proteinExistence type="inferred from homology"/>
<organism evidence="6 7">
    <name type="scientific">Kineococcus rhizosphaerae</name>
    <dbReference type="NCBI Taxonomy" id="559628"/>
    <lineage>
        <taxon>Bacteria</taxon>
        <taxon>Bacillati</taxon>
        <taxon>Actinomycetota</taxon>
        <taxon>Actinomycetes</taxon>
        <taxon>Kineosporiales</taxon>
        <taxon>Kineosporiaceae</taxon>
        <taxon>Kineococcus</taxon>
    </lineage>
</organism>
<dbReference type="InterPro" id="IPR000387">
    <property type="entry name" value="Tyr_Pase_dom"/>
</dbReference>
<evidence type="ECO:0000313" key="6">
    <source>
        <dbReference type="EMBL" id="PRY10244.1"/>
    </source>
</evidence>
<dbReference type="InterPro" id="IPR005502">
    <property type="entry name" value="Ribosyl_crysJ1"/>
</dbReference>
<dbReference type="GO" id="GO:0046872">
    <property type="term" value="F:metal ion binding"/>
    <property type="evidence" value="ECO:0007669"/>
    <property type="project" value="UniProtKB-KW"/>
</dbReference>
<protein>
    <submittedName>
        <fullName evidence="6">ADP-ribosyl-[dinitrogen reductase] hydrolase</fullName>
    </submittedName>
</protein>
<dbReference type="SUPFAM" id="SSF101478">
    <property type="entry name" value="ADP-ribosylglycohydrolase"/>
    <property type="match status" value="1"/>
</dbReference>
<dbReference type="InterPro" id="IPR036705">
    <property type="entry name" value="Ribosyl_crysJ1_sf"/>
</dbReference>
<dbReference type="OrthoDB" id="9798107at2"/>
<feature type="binding site" evidence="4">
    <location>
        <position position="259"/>
    </location>
    <ligand>
        <name>Mg(2+)</name>
        <dbReference type="ChEBI" id="CHEBI:18420"/>
        <label>1</label>
    </ligand>
</feature>
<dbReference type="Gene3D" id="1.10.4080.10">
    <property type="entry name" value="ADP-ribosylation/Crystallin J1"/>
    <property type="match status" value="1"/>
</dbReference>
<keyword evidence="2 6" id="KW-0378">Hydrolase</keyword>
<reference evidence="6 7" key="1">
    <citation type="submission" date="2018-03" db="EMBL/GenBank/DDBJ databases">
        <title>Genomic Encyclopedia of Archaeal and Bacterial Type Strains, Phase II (KMG-II): from individual species to whole genera.</title>
        <authorList>
            <person name="Goeker M."/>
        </authorList>
    </citation>
    <scope>NUCLEOTIDE SEQUENCE [LARGE SCALE GENOMIC DNA]</scope>
    <source>
        <strain evidence="6 7">DSM 19711</strain>
    </source>
</reference>
<keyword evidence="3" id="KW-0904">Protein phosphatase</keyword>
<dbReference type="InterPro" id="IPR050792">
    <property type="entry name" value="ADP-ribosylglycohydrolase"/>
</dbReference>
<feature type="binding site" evidence="4">
    <location>
        <position position="62"/>
    </location>
    <ligand>
        <name>Mg(2+)</name>
        <dbReference type="ChEBI" id="CHEBI:18420"/>
        <label>1</label>
    </ligand>
</feature>
<feature type="domain" description="Tyrosine specific protein phosphatases" evidence="5">
    <location>
        <begin position="384"/>
        <end position="434"/>
    </location>
</feature>
<dbReference type="InterPro" id="IPR000340">
    <property type="entry name" value="Dual-sp_phosphatase_cat-dom"/>
</dbReference>
<evidence type="ECO:0000259" key="5">
    <source>
        <dbReference type="PROSITE" id="PS50056"/>
    </source>
</evidence>
<name>A0A2T0QX75_9ACTN</name>
<dbReference type="PROSITE" id="PS00383">
    <property type="entry name" value="TYR_PHOSPHATASE_1"/>
    <property type="match status" value="1"/>
</dbReference>
<dbReference type="InterPro" id="IPR020422">
    <property type="entry name" value="TYR_PHOSPHATASE_DUAL_dom"/>
</dbReference>
<dbReference type="InterPro" id="IPR016130">
    <property type="entry name" value="Tyr_Pase_AS"/>
</dbReference>
<dbReference type="Pfam" id="PF00782">
    <property type="entry name" value="DSPc"/>
    <property type="match status" value="1"/>
</dbReference>
<dbReference type="SMART" id="SM00195">
    <property type="entry name" value="DSPc"/>
    <property type="match status" value="1"/>
</dbReference>
<accession>A0A2T0QX75</accession>
<dbReference type="PANTHER" id="PTHR16222">
    <property type="entry name" value="ADP-RIBOSYLGLYCOHYDROLASE"/>
    <property type="match status" value="1"/>
</dbReference>
<dbReference type="GO" id="GO:0004721">
    <property type="term" value="F:phosphoprotein phosphatase activity"/>
    <property type="evidence" value="ECO:0007669"/>
    <property type="project" value="UniProtKB-KW"/>
</dbReference>
<dbReference type="AlphaFoldDB" id="A0A2T0QX75"/>
<dbReference type="PROSITE" id="PS50056">
    <property type="entry name" value="TYR_PHOSPHATASE_2"/>
    <property type="match status" value="1"/>
</dbReference>
<comment type="cofactor">
    <cofactor evidence="4">
        <name>Mg(2+)</name>
        <dbReference type="ChEBI" id="CHEBI:18420"/>
    </cofactor>
    <text evidence="4">Binds 2 magnesium ions per subunit.</text>
</comment>
<evidence type="ECO:0000256" key="2">
    <source>
        <dbReference type="ARBA" id="ARBA00022801"/>
    </source>
</evidence>
<dbReference type="EMBL" id="PVZF01000017">
    <property type="protein sequence ID" value="PRY10244.1"/>
    <property type="molecule type" value="Genomic_DNA"/>
</dbReference>
<evidence type="ECO:0000313" key="7">
    <source>
        <dbReference type="Proteomes" id="UP000238083"/>
    </source>
</evidence>
<dbReference type="Pfam" id="PF03747">
    <property type="entry name" value="ADP_ribosyl_GH"/>
    <property type="match status" value="1"/>
</dbReference>
<evidence type="ECO:0000256" key="4">
    <source>
        <dbReference type="PIRSR" id="PIRSR605502-1"/>
    </source>
</evidence>
<dbReference type="Proteomes" id="UP000238083">
    <property type="component" value="Unassembled WGS sequence"/>
</dbReference>
<comment type="similarity">
    <text evidence="1">Belongs to the ADP-ribosylglycohydrolase family.</text>
</comment>